<dbReference type="RefSeq" id="WP_169099649.1">
    <property type="nucleotide sequence ID" value="NZ_JABBVZ010000034.1"/>
</dbReference>
<protein>
    <submittedName>
        <fullName evidence="2">Uncharacterized protein</fullName>
    </submittedName>
</protein>
<keyword evidence="3" id="KW-1185">Reference proteome</keyword>
<dbReference type="AlphaFoldDB" id="A0A7Y0Q2T9"/>
<sequence length="988" mass="97419">MIIPTAGGSFTGGSGNGSNDWVYVNFTNGVGTVTLNAPQSNPNTGETITSSELTSGSNGSGTAESPISYNDTTISYANPTESSISLTPTLPDVSNNTPTEDAVSVAINDQAGQQLTSGAAPYVTFTITGPGSFDNGGTPVTTLSEYVSPTSDFTLPVYSVDGQSGTIQVSASAAGLTSKPITIQSEETTPASQFALTSQTETLSSSFTVDGKTLPKGTQYTVYTVQVEDQSGAAVAAQDNLTLSDSTTANGGTEALYYYNYSAANGPGTPITNGALQTSASTGQAQFAVFNASALTSPATITVTDTTLNTKETATYNFQVGSATQAQFTNQESAQNVEAGKTVTYSVQLQDAAGNNVSEANQPVNFYFDGNQAGATINGGDYWLSTNPYVVYTNAQGVASVTVSVPNTASAGNTFTLDASYDSQTTAASETNTVVNPGSYATAIGLNSATVTGGVGNYPTAADNVSLPSSMTSGQTLTQALGLANGTSIYAYPLNSIGEYANSSDTLQISTSNSNVLSITGATNGAETFNAGAALPTVTAEQSGSATLTITDLSNPSAPVLTQTINVTGGTTPTQISTLNPSGELNTAYTFTSSGVVGPFTIETTDAGGNLVPNSAPVGLTAAEVEAAIGVSGVTGIRTSASGADVPYVTIGANQGSIQVWVDGATSGNATSPTTLALNTLDPALESASGSGSTVSLTFDSAIQSAVQSDFGVSGDTVTGDSINGQTVTLTLGSALPVGATVSLMAGAVTTGYGASNVAISNQAISGAPSSTGVSASGTTTTPYAAATSATASTDTITYGSPAAGATVDVNGTTYTAEAAGSTLAADQFDSESTLVSAINANTNSTNISATSSGSTVTLSDSTGSNSATLSSSDSTNLAVGSATFSGGTAATAATPSVYTLTVSSGATATGNLTVTVMSGATTVATVTPVAVSAGDTAAQVAAAIANALQSDANVTGTFTVNYTAGATSLTLTQNTASSAATSVSVSG</sequence>
<evidence type="ECO:0000256" key="1">
    <source>
        <dbReference type="SAM" id="MobiDB-lite"/>
    </source>
</evidence>
<comment type="caution">
    <text evidence="2">The sequence shown here is derived from an EMBL/GenBank/DDBJ whole genome shotgun (WGS) entry which is preliminary data.</text>
</comment>
<dbReference type="EMBL" id="JABBVZ010000034">
    <property type="protein sequence ID" value="NMP22892.1"/>
    <property type="molecule type" value="Genomic_DNA"/>
</dbReference>
<evidence type="ECO:0000313" key="2">
    <source>
        <dbReference type="EMBL" id="NMP22892.1"/>
    </source>
</evidence>
<proteinExistence type="predicted"/>
<name>A0A7Y0Q2T9_9FIRM</name>
<feature type="region of interest" description="Disordered" evidence="1">
    <location>
        <begin position="35"/>
        <end position="72"/>
    </location>
</feature>
<organism evidence="2 3">
    <name type="scientific">Sulfobacillus harzensis</name>
    <dbReference type="NCBI Taxonomy" id="2729629"/>
    <lineage>
        <taxon>Bacteria</taxon>
        <taxon>Bacillati</taxon>
        <taxon>Bacillota</taxon>
        <taxon>Clostridia</taxon>
        <taxon>Eubacteriales</taxon>
        <taxon>Clostridiales Family XVII. Incertae Sedis</taxon>
        <taxon>Sulfobacillus</taxon>
    </lineage>
</organism>
<feature type="region of interest" description="Disordered" evidence="1">
    <location>
        <begin position="847"/>
        <end position="873"/>
    </location>
</feature>
<reference evidence="2 3" key="1">
    <citation type="submission" date="2020-04" db="EMBL/GenBank/DDBJ databases">
        <authorList>
            <person name="Zhang R."/>
            <person name="Schippers A."/>
        </authorList>
    </citation>
    <scope>NUCLEOTIDE SEQUENCE [LARGE SCALE GENOMIC DNA]</scope>
    <source>
        <strain evidence="2 3">DSM 109850</strain>
    </source>
</reference>
<evidence type="ECO:0000313" key="3">
    <source>
        <dbReference type="Proteomes" id="UP000533476"/>
    </source>
</evidence>
<accession>A0A7Y0Q2T9</accession>
<dbReference type="Proteomes" id="UP000533476">
    <property type="component" value="Unassembled WGS sequence"/>
</dbReference>
<gene>
    <name evidence="2" type="ORF">HIJ39_11085</name>
</gene>